<dbReference type="RefSeq" id="WP_168883362.1">
    <property type="nucleotide sequence ID" value="NZ_JABAIL010000004.1"/>
</dbReference>
<protein>
    <submittedName>
        <fullName evidence="2">Glycosyltransferase</fullName>
    </submittedName>
</protein>
<dbReference type="AlphaFoldDB" id="A0A7X8XWV5"/>
<sequence length="394" mass="45456">MKVLHINTYPHGGAAYAAIRMSKALQDLGVDSKVLVRDEFKQDGIVSSGESVFFRKITKLWQKWKAFPYIKEEKDIETFSSPFSLYPIHHHPEVAKADIIVLHWVSLFLDIPSFFKEVNKPIVIYMHDMNYFKGGYHYAEDEEYFPHLHPLDMRYKAAKKKAYDDSKSLITVTAPSQWLVDLSKKSDLLGQFEHHHIRNVIDSDTFDIISREEARRELGIPNDKKVLLFVSESIKNRRKGGQILLDAIKNIKNIDDVNVVIVGEVDNDLFKSENFYKLGRIYDPQKMCLAYNSADLYIMPSREDNLPNVILESHSCGTPVMAFSIGGITEMVNNENGYLLGSPSSDTLQKGIEDWMKVPIEFDRMKIRSNVLKEFNTKETAKRFFTLLEHKLQQ</sequence>
<proteinExistence type="predicted"/>
<evidence type="ECO:0000259" key="1">
    <source>
        <dbReference type="Pfam" id="PF00534"/>
    </source>
</evidence>
<feature type="domain" description="Glycosyl transferase family 1" evidence="1">
    <location>
        <begin position="211"/>
        <end position="365"/>
    </location>
</feature>
<keyword evidence="2" id="KW-0808">Transferase</keyword>
<dbReference type="EMBL" id="JABAIL010000004">
    <property type="protein sequence ID" value="NLR92657.1"/>
    <property type="molecule type" value="Genomic_DNA"/>
</dbReference>
<dbReference type="Pfam" id="PF00534">
    <property type="entry name" value="Glycos_transf_1"/>
    <property type="match status" value="1"/>
</dbReference>
<dbReference type="SUPFAM" id="SSF53756">
    <property type="entry name" value="UDP-Glycosyltransferase/glycogen phosphorylase"/>
    <property type="match status" value="1"/>
</dbReference>
<comment type="caution">
    <text evidence="2">The sequence shown here is derived from an EMBL/GenBank/DDBJ whole genome shotgun (WGS) entry which is preliminary data.</text>
</comment>
<keyword evidence="3" id="KW-1185">Reference proteome</keyword>
<gene>
    <name evidence="2" type="ORF">HGP29_15670</name>
</gene>
<reference evidence="2 3" key="1">
    <citation type="submission" date="2020-04" db="EMBL/GenBank/DDBJ databases">
        <title>Flammeovirga sp. SR4, a novel species isolated from seawater.</title>
        <authorList>
            <person name="Wang X."/>
        </authorList>
    </citation>
    <scope>NUCLEOTIDE SEQUENCE [LARGE SCALE GENOMIC DNA]</scope>
    <source>
        <strain evidence="2 3">SR4</strain>
    </source>
</reference>
<dbReference type="Proteomes" id="UP000585050">
    <property type="component" value="Unassembled WGS sequence"/>
</dbReference>
<dbReference type="Gene3D" id="3.40.50.2000">
    <property type="entry name" value="Glycogen Phosphorylase B"/>
    <property type="match status" value="2"/>
</dbReference>
<dbReference type="PANTHER" id="PTHR12526">
    <property type="entry name" value="GLYCOSYLTRANSFERASE"/>
    <property type="match status" value="1"/>
</dbReference>
<evidence type="ECO:0000313" key="2">
    <source>
        <dbReference type="EMBL" id="NLR92657.1"/>
    </source>
</evidence>
<dbReference type="InterPro" id="IPR001296">
    <property type="entry name" value="Glyco_trans_1"/>
</dbReference>
<accession>A0A7X8XWV5</accession>
<organism evidence="2 3">
    <name type="scientific">Flammeovirga agarivorans</name>
    <dbReference type="NCBI Taxonomy" id="2726742"/>
    <lineage>
        <taxon>Bacteria</taxon>
        <taxon>Pseudomonadati</taxon>
        <taxon>Bacteroidota</taxon>
        <taxon>Cytophagia</taxon>
        <taxon>Cytophagales</taxon>
        <taxon>Flammeovirgaceae</taxon>
        <taxon>Flammeovirga</taxon>
    </lineage>
</organism>
<dbReference type="PANTHER" id="PTHR12526:SF637">
    <property type="entry name" value="GLYCOSYLTRANSFERASE EPSF-RELATED"/>
    <property type="match status" value="1"/>
</dbReference>
<evidence type="ECO:0000313" key="3">
    <source>
        <dbReference type="Proteomes" id="UP000585050"/>
    </source>
</evidence>
<name>A0A7X8XWV5_9BACT</name>
<dbReference type="GO" id="GO:0016757">
    <property type="term" value="F:glycosyltransferase activity"/>
    <property type="evidence" value="ECO:0007669"/>
    <property type="project" value="InterPro"/>
</dbReference>